<comment type="similarity">
    <text evidence="8">Belongs to the insect chemoreceptor superfamily. Gustatory receptor (GR) family.</text>
</comment>
<evidence type="ECO:0000256" key="3">
    <source>
        <dbReference type="ARBA" id="ARBA00022692"/>
    </source>
</evidence>
<dbReference type="PANTHER" id="PTHR21143">
    <property type="entry name" value="INVERTEBRATE GUSTATORY RECEPTOR"/>
    <property type="match status" value="1"/>
</dbReference>
<dbReference type="InParanoid" id="A0A067RFY6"/>
<dbReference type="GO" id="GO:0030424">
    <property type="term" value="C:axon"/>
    <property type="evidence" value="ECO:0007669"/>
    <property type="project" value="TreeGrafter"/>
</dbReference>
<evidence type="ECO:0000256" key="4">
    <source>
        <dbReference type="ARBA" id="ARBA00022989"/>
    </source>
</evidence>
<keyword evidence="6 8" id="KW-0675">Receptor</keyword>
<dbReference type="OMA" id="ITTMVTY"/>
<sequence length="421" mass="47913">MNAVRMLTSNIPGLFKHEKSISAVRNQENRTLPGVFTVQATDTQRHFRIELNPFVDNLKPFIFVMRAMGVCPVRVTNKGIVVFSWLSLEILYSVCVYLLLCFAVWFTNDNRMQAIRKANGRFEDSVDAYMLFVYLVPLAYLPFTHWRKANRMANYMNNWIHFQNLYLQGTGGSLVIPLKFHCLVIVFFAVALSPVSILVSYFFTTSSNNTVPEVFLYSYLATFSNLTGLFWYFICVALRSTAIRLEKSLFKTLDKSSTKAAVLETYRTLWLELSHLATDAGVAFCYTYGFYLLHLFFMLTLSTYATLSDIIVGTFGNNILVATCVFISGFMIFTMCEGANEVVLKTQVEFQQKLLRYQIGTDHNDVHREVNAFLQTITAQPPIISLGGYVRIDRQLLIGLGSTLVTYLIVLLQLKFTVGTT</sequence>
<dbReference type="Proteomes" id="UP000027135">
    <property type="component" value="Unassembled WGS sequence"/>
</dbReference>
<comment type="subcellular location">
    <subcellularLocation>
        <location evidence="1 8">Cell membrane</location>
        <topology evidence="1 8">Multi-pass membrane protein</topology>
    </subcellularLocation>
</comment>
<keyword evidence="10" id="KW-1185">Reference proteome</keyword>
<keyword evidence="2 8" id="KW-1003">Cell membrane</keyword>
<dbReference type="eggNOG" id="ENOG502SPS2">
    <property type="taxonomic scope" value="Eukaryota"/>
</dbReference>
<evidence type="ECO:0000256" key="6">
    <source>
        <dbReference type="ARBA" id="ARBA00023170"/>
    </source>
</evidence>
<evidence type="ECO:0000256" key="5">
    <source>
        <dbReference type="ARBA" id="ARBA00023136"/>
    </source>
</evidence>
<dbReference type="Pfam" id="PF08395">
    <property type="entry name" value="7tm_7"/>
    <property type="match status" value="1"/>
</dbReference>
<keyword evidence="4 8" id="KW-1133">Transmembrane helix</keyword>
<evidence type="ECO:0000313" key="10">
    <source>
        <dbReference type="Proteomes" id="UP000027135"/>
    </source>
</evidence>
<dbReference type="GO" id="GO:0007165">
    <property type="term" value="P:signal transduction"/>
    <property type="evidence" value="ECO:0007669"/>
    <property type="project" value="UniProtKB-KW"/>
</dbReference>
<feature type="transmembrane region" description="Helical" evidence="8">
    <location>
        <begin position="126"/>
        <end position="143"/>
    </location>
</feature>
<dbReference type="GO" id="GO:0043025">
    <property type="term" value="C:neuronal cell body"/>
    <property type="evidence" value="ECO:0007669"/>
    <property type="project" value="TreeGrafter"/>
</dbReference>
<dbReference type="FunCoup" id="A0A067RFY6">
    <property type="interactions" value="5"/>
</dbReference>
<accession>A0A067RFY6</accession>
<evidence type="ECO:0000256" key="8">
    <source>
        <dbReference type="RuleBase" id="RU363108"/>
    </source>
</evidence>
<keyword evidence="5 8" id="KW-0472">Membrane</keyword>
<dbReference type="GO" id="GO:0030425">
    <property type="term" value="C:dendrite"/>
    <property type="evidence" value="ECO:0007669"/>
    <property type="project" value="TreeGrafter"/>
</dbReference>
<organism evidence="9 10">
    <name type="scientific">Zootermopsis nevadensis</name>
    <name type="common">Dampwood termite</name>
    <dbReference type="NCBI Taxonomy" id="136037"/>
    <lineage>
        <taxon>Eukaryota</taxon>
        <taxon>Metazoa</taxon>
        <taxon>Ecdysozoa</taxon>
        <taxon>Arthropoda</taxon>
        <taxon>Hexapoda</taxon>
        <taxon>Insecta</taxon>
        <taxon>Pterygota</taxon>
        <taxon>Neoptera</taxon>
        <taxon>Polyneoptera</taxon>
        <taxon>Dictyoptera</taxon>
        <taxon>Blattodea</taxon>
        <taxon>Blattoidea</taxon>
        <taxon>Termitoidae</taxon>
        <taxon>Termopsidae</taxon>
        <taxon>Zootermopsis</taxon>
    </lineage>
</organism>
<name>A0A067RFY6_ZOONE</name>
<dbReference type="AlphaFoldDB" id="A0A067RFY6"/>
<evidence type="ECO:0000256" key="2">
    <source>
        <dbReference type="ARBA" id="ARBA00022475"/>
    </source>
</evidence>
<dbReference type="InterPro" id="IPR013604">
    <property type="entry name" value="7TM_chemorcpt"/>
</dbReference>
<dbReference type="PANTHER" id="PTHR21143:SF121">
    <property type="entry name" value="GUSTATORY AND ODORANT RECEPTOR 21A"/>
    <property type="match status" value="1"/>
</dbReference>
<protein>
    <recommendedName>
        <fullName evidence="8">Gustatory receptor</fullName>
    </recommendedName>
</protein>
<dbReference type="GO" id="GO:0005886">
    <property type="term" value="C:plasma membrane"/>
    <property type="evidence" value="ECO:0007669"/>
    <property type="project" value="UniProtKB-SubCell"/>
</dbReference>
<gene>
    <name evidence="9" type="ORF">L798_08156</name>
</gene>
<dbReference type="STRING" id="136037.A0A067RFY6"/>
<feature type="transmembrane region" description="Helical" evidence="8">
    <location>
        <begin position="215"/>
        <end position="238"/>
    </location>
</feature>
<comment type="function">
    <text evidence="8">Gustatory receptor which mediates acceptance or avoidance behavior, depending on its substrates.</text>
</comment>
<feature type="transmembrane region" description="Helical" evidence="8">
    <location>
        <begin position="396"/>
        <end position="414"/>
    </location>
</feature>
<dbReference type="GO" id="GO:0050909">
    <property type="term" value="P:sensory perception of taste"/>
    <property type="evidence" value="ECO:0007669"/>
    <property type="project" value="InterPro"/>
</dbReference>
<feature type="transmembrane region" description="Helical" evidence="8">
    <location>
        <begin position="82"/>
        <end position="106"/>
    </location>
</feature>
<keyword evidence="7 8" id="KW-0807">Transducer</keyword>
<evidence type="ECO:0000313" key="9">
    <source>
        <dbReference type="EMBL" id="KDR17942.1"/>
    </source>
</evidence>
<feature type="transmembrane region" description="Helical" evidence="8">
    <location>
        <begin position="319"/>
        <end position="336"/>
    </location>
</feature>
<evidence type="ECO:0000256" key="1">
    <source>
        <dbReference type="ARBA" id="ARBA00004651"/>
    </source>
</evidence>
<reference evidence="9 10" key="1">
    <citation type="journal article" date="2014" name="Nat. Commun.">
        <title>Molecular traces of alternative social organization in a termite genome.</title>
        <authorList>
            <person name="Terrapon N."/>
            <person name="Li C."/>
            <person name="Robertson H.M."/>
            <person name="Ji L."/>
            <person name="Meng X."/>
            <person name="Booth W."/>
            <person name="Chen Z."/>
            <person name="Childers C.P."/>
            <person name="Glastad K.M."/>
            <person name="Gokhale K."/>
            <person name="Gowin J."/>
            <person name="Gronenberg W."/>
            <person name="Hermansen R.A."/>
            <person name="Hu H."/>
            <person name="Hunt B.G."/>
            <person name="Huylmans A.K."/>
            <person name="Khalil S.M."/>
            <person name="Mitchell R.D."/>
            <person name="Munoz-Torres M.C."/>
            <person name="Mustard J.A."/>
            <person name="Pan H."/>
            <person name="Reese J.T."/>
            <person name="Scharf M.E."/>
            <person name="Sun F."/>
            <person name="Vogel H."/>
            <person name="Xiao J."/>
            <person name="Yang W."/>
            <person name="Yang Z."/>
            <person name="Yang Z."/>
            <person name="Zhou J."/>
            <person name="Zhu J."/>
            <person name="Brent C.S."/>
            <person name="Elsik C.G."/>
            <person name="Goodisman M.A."/>
            <person name="Liberles D.A."/>
            <person name="Roe R.M."/>
            <person name="Vargo E.L."/>
            <person name="Vilcinskas A."/>
            <person name="Wang J."/>
            <person name="Bornberg-Bauer E."/>
            <person name="Korb J."/>
            <person name="Zhang G."/>
            <person name="Liebig J."/>
        </authorList>
    </citation>
    <scope>NUCLEOTIDE SEQUENCE [LARGE SCALE GENOMIC DNA]</scope>
    <source>
        <tissue evidence="9">Whole organism</tissue>
    </source>
</reference>
<proteinExistence type="inferred from homology"/>
<evidence type="ECO:0000256" key="7">
    <source>
        <dbReference type="ARBA" id="ARBA00023224"/>
    </source>
</evidence>
<keyword evidence="3 8" id="KW-0812">Transmembrane</keyword>
<dbReference type="EMBL" id="KK852711">
    <property type="protein sequence ID" value="KDR17942.1"/>
    <property type="molecule type" value="Genomic_DNA"/>
</dbReference>
<feature type="transmembrane region" description="Helical" evidence="8">
    <location>
        <begin position="182"/>
        <end position="203"/>
    </location>
</feature>
<feature type="transmembrane region" description="Helical" evidence="8">
    <location>
        <begin position="276"/>
        <end position="299"/>
    </location>
</feature>